<reference evidence="4" key="1">
    <citation type="submission" date="2019-03" db="EMBL/GenBank/DDBJ databases">
        <title>Long read genome sequence of the mycoparasitic Pythium oligandrum ATCC 38472 isolated from sugarbeet rhizosphere.</title>
        <authorList>
            <person name="Gaulin E."/>
        </authorList>
    </citation>
    <scope>NUCLEOTIDE SEQUENCE</scope>
    <source>
        <strain evidence="4">ATCC 38472_TT</strain>
    </source>
</reference>
<keyword evidence="2" id="KW-1133">Transmembrane helix</keyword>
<evidence type="ECO:0000256" key="1">
    <source>
        <dbReference type="SAM" id="MobiDB-lite"/>
    </source>
</evidence>
<proteinExistence type="predicted"/>
<keyword evidence="2" id="KW-0812">Transmembrane</keyword>
<dbReference type="AlphaFoldDB" id="A0A8K1FIS9"/>
<feature type="transmembrane region" description="Helical" evidence="2">
    <location>
        <begin position="281"/>
        <end position="299"/>
    </location>
</feature>
<keyword evidence="5" id="KW-1185">Reference proteome</keyword>
<dbReference type="PANTHER" id="PTHR36329:SF1">
    <property type="entry name" value="TRANSMEMBRANE PROTEIN"/>
    <property type="match status" value="1"/>
</dbReference>
<keyword evidence="3" id="KW-0732">Signal</keyword>
<dbReference type="EMBL" id="SPLM01000041">
    <property type="protein sequence ID" value="TMW64156.1"/>
    <property type="molecule type" value="Genomic_DNA"/>
</dbReference>
<evidence type="ECO:0000313" key="4">
    <source>
        <dbReference type="EMBL" id="TMW64156.1"/>
    </source>
</evidence>
<feature type="transmembrane region" description="Helical" evidence="2">
    <location>
        <begin position="311"/>
        <end position="334"/>
    </location>
</feature>
<feature type="region of interest" description="Disordered" evidence="1">
    <location>
        <begin position="557"/>
        <end position="596"/>
    </location>
</feature>
<feature type="transmembrane region" description="Helical" evidence="2">
    <location>
        <begin position="434"/>
        <end position="452"/>
    </location>
</feature>
<sequence length="952" mass="106661">MLPRLLLTFCVSSLLAIIAAAGSSDRYHYSLSLENSDDRLIHLAQHKVGPGGFFEVSLDVTMTVEAMKADRGRNMLHLIVCDTEGVRRFTNLPDSGIGSPVSQLVPGFCAMANQTLDDLCLSYPLPDESADFFVYRSRKTIAGEWSDDTKSYKGDGQLYVFIDACETVGGGEGVLRSCLNRVDSITNAATDCFYCPKNYPSGTERVNHCVVPVLIRPTMTIQASMNLCDRRGSCLAPESSFLRAVYLGLALAWGVIWIVWTAHVRASREAMVDLQLKMKQVTIVYAVYETMTCAMLYTTSGQTDGTTATKLITNLAMMTQVFALAVPVEVIVLIAKGWKITRTQLDAREHQYIRFITMLWAISYTVLKNSVIKHLTVFLIWGVSWSSVVFMVWYNSAFNLNMLMYQIAMVRQLQLDTTRTPVFIKYQLFRRFRALLGIYMFVACIIGIMGLVDSAESQGWRASATAADEIATLCLHVMLGYTFRCRRFSNLIQAPRPPPTNLSVGSAAASEESTRRASTTAAVAPVGPGPVLPRIEESPKQKSAMVVVLNPNPQEQSLGMSYVPVNPKQTKGSDEKGSPKKDASVRADEIDTGDPSQNVTILTKTLEGCRAMTEYPLKTVHVLERYLPRFETKYTVDTYDSQVSDGWHLTLSFRMLQYSYGEPRCFWVNASNPNVLSRVEPTEWLESQRRGFCTPRTAPLTANRTGGFLYYSEFNETLSLVQTDEELMNHAEPTWLTSDRRGLHLRPCDYKLWHSPAQPLMTLVRNSGVVAAMYSLTSDCQHAMIDGGDYNKGYDDAERGFGLRVMLGLCVSYVKATPRELLISASVRGNETYYTGIQVVEHPWKAKHNYTTSAEACPDGLVAVSARFDPMIAVYHLPGHEKTFFVLCTRSSPLVVNGSLVPSERFVQRVYFDENEPERTKRLRVIKNPPGQWEEELRDVDEQEVERFVDAW</sequence>
<feature type="transmembrane region" description="Helical" evidence="2">
    <location>
        <begin position="355"/>
        <end position="372"/>
    </location>
</feature>
<feature type="transmembrane region" description="Helical" evidence="2">
    <location>
        <begin position="378"/>
        <end position="396"/>
    </location>
</feature>
<comment type="caution">
    <text evidence="4">The sequence shown here is derived from an EMBL/GenBank/DDBJ whole genome shotgun (WGS) entry which is preliminary data.</text>
</comment>
<organism evidence="4 5">
    <name type="scientific">Pythium oligandrum</name>
    <name type="common">Mycoparasitic fungus</name>
    <dbReference type="NCBI Taxonomy" id="41045"/>
    <lineage>
        <taxon>Eukaryota</taxon>
        <taxon>Sar</taxon>
        <taxon>Stramenopiles</taxon>
        <taxon>Oomycota</taxon>
        <taxon>Peronosporomycetes</taxon>
        <taxon>Pythiales</taxon>
        <taxon>Pythiaceae</taxon>
        <taxon>Pythium</taxon>
    </lineage>
</organism>
<evidence type="ECO:0000256" key="3">
    <source>
        <dbReference type="SAM" id="SignalP"/>
    </source>
</evidence>
<evidence type="ECO:0000256" key="2">
    <source>
        <dbReference type="SAM" id="Phobius"/>
    </source>
</evidence>
<protein>
    <submittedName>
        <fullName evidence="4">Uncharacterized protein</fullName>
    </submittedName>
</protein>
<feature type="compositionally biased region" description="Low complexity" evidence="1">
    <location>
        <begin position="506"/>
        <end position="526"/>
    </location>
</feature>
<dbReference type="PANTHER" id="PTHR36329">
    <property type="entry name" value="TRANSMEMBRANE PROTEIN"/>
    <property type="match status" value="1"/>
</dbReference>
<name>A0A8K1FIS9_PYTOL</name>
<dbReference type="Proteomes" id="UP000794436">
    <property type="component" value="Unassembled WGS sequence"/>
</dbReference>
<feature type="compositionally biased region" description="Basic and acidic residues" evidence="1">
    <location>
        <begin position="571"/>
        <end position="589"/>
    </location>
</feature>
<feature type="chain" id="PRO_5035434027" evidence="3">
    <location>
        <begin position="22"/>
        <end position="952"/>
    </location>
</feature>
<dbReference type="OrthoDB" id="2016402at2759"/>
<feature type="transmembrane region" description="Helical" evidence="2">
    <location>
        <begin position="241"/>
        <end position="260"/>
    </location>
</feature>
<accession>A0A8K1FIS9</accession>
<feature type="region of interest" description="Disordered" evidence="1">
    <location>
        <begin position="499"/>
        <end position="532"/>
    </location>
</feature>
<feature type="signal peptide" evidence="3">
    <location>
        <begin position="1"/>
        <end position="21"/>
    </location>
</feature>
<keyword evidence="2" id="KW-0472">Membrane</keyword>
<gene>
    <name evidence="4" type="ORF">Poli38472_014273</name>
</gene>
<evidence type="ECO:0000313" key="5">
    <source>
        <dbReference type="Proteomes" id="UP000794436"/>
    </source>
</evidence>